<gene>
    <name evidence="1" type="ORF">SYV04_10205</name>
</gene>
<keyword evidence="2" id="KW-1185">Reference proteome</keyword>
<name>A0ABU5GZY4_9BACT</name>
<protein>
    <recommendedName>
        <fullName evidence="3">Lipoprotein</fullName>
    </recommendedName>
</protein>
<dbReference type="RefSeq" id="WP_321545488.1">
    <property type="nucleotide sequence ID" value="NZ_JAXIVS010000003.1"/>
</dbReference>
<accession>A0ABU5GZY4</accession>
<dbReference type="Proteomes" id="UP001291309">
    <property type="component" value="Unassembled WGS sequence"/>
</dbReference>
<proteinExistence type="predicted"/>
<reference evidence="1 2" key="1">
    <citation type="submission" date="2023-12" db="EMBL/GenBank/DDBJ databases">
        <title>the genome sequence of Hyalangium sp. s54d21.</title>
        <authorList>
            <person name="Zhang X."/>
        </authorList>
    </citation>
    <scope>NUCLEOTIDE SEQUENCE [LARGE SCALE GENOMIC DNA]</scope>
    <source>
        <strain evidence="2">s54d21</strain>
    </source>
</reference>
<evidence type="ECO:0000313" key="2">
    <source>
        <dbReference type="Proteomes" id="UP001291309"/>
    </source>
</evidence>
<dbReference type="EMBL" id="JAXIVS010000003">
    <property type="protein sequence ID" value="MDY7226763.1"/>
    <property type="molecule type" value="Genomic_DNA"/>
</dbReference>
<evidence type="ECO:0008006" key="3">
    <source>
        <dbReference type="Google" id="ProtNLM"/>
    </source>
</evidence>
<comment type="caution">
    <text evidence="1">The sequence shown here is derived from an EMBL/GenBank/DDBJ whole genome shotgun (WGS) entry which is preliminary data.</text>
</comment>
<sequence>MRYLILASVVFLSGCCVAREELSQEKEDAQACEPGDTCVLAGSSQCTCASPVNASKAKEIDSMADNVCCYGSAVDCVAYTNPRCENGRCVADTF</sequence>
<dbReference type="PROSITE" id="PS51257">
    <property type="entry name" value="PROKAR_LIPOPROTEIN"/>
    <property type="match status" value="1"/>
</dbReference>
<organism evidence="1 2">
    <name type="scientific">Hyalangium rubrum</name>
    <dbReference type="NCBI Taxonomy" id="3103134"/>
    <lineage>
        <taxon>Bacteria</taxon>
        <taxon>Pseudomonadati</taxon>
        <taxon>Myxococcota</taxon>
        <taxon>Myxococcia</taxon>
        <taxon>Myxococcales</taxon>
        <taxon>Cystobacterineae</taxon>
        <taxon>Archangiaceae</taxon>
        <taxon>Hyalangium</taxon>
    </lineage>
</organism>
<evidence type="ECO:0000313" key="1">
    <source>
        <dbReference type="EMBL" id="MDY7226763.1"/>
    </source>
</evidence>